<evidence type="ECO:0000313" key="1">
    <source>
        <dbReference type="EMBL" id="MFM9331900.1"/>
    </source>
</evidence>
<dbReference type="EMBL" id="JBJURJ010000023">
    <property type="protein sequence ID" value="MFM9331900.1"/>
    <property type="molecule type" value="Genomic_DNA"/>
</dbReference>
<sequence length="358" mass="38712">MNKIVFTGGGSAGHVTPNLALIGELRKSGWSVDYIGSAEGIERGIVEGTGIPFHAISSGKLRRYIDLKNISDPFKVVKGVWDAWRVLGRVKPDVVFSKGGFVTVPVVIASKLRGIPVIIHESDITPGLANRISVPLAGRVCVNFPETVKHIKGDKAVYTGLPIRRELLEGKADKARMDLDFVRTRPVVLVMGGSLGAKSINQAVREALPELLKEYQVIHICGKGNVDDTLNGRRGYKQVEFLTGGLADMLALADVAVSRAGATSIFEFLVLKKPMLLIPLSRNASRGDQILNAESFARRGFAQVLEEEELNAQTLLARVRDLYANRSAYAAAMEQEAADFDATGKIVGLIREAAGGRK</sequence>
<protein>
    <submittedName>
        <fullName evidence="1">Undecaprenyldiphospho-muramoylpentapeptide beta-N-acetylglucosaminyltransferase</fullName>
    </submittedName>
</protein>
<evidence type="ECO:0000313" key="2">
    <source>
        <dbReference type="Proteomes" id="UP001631969"/>
    </source>
</evidence>
<gene>
    <name evidence="1" type="ORF">ACI1P1_26750</name>
</gene>
<accession>A0ACC7P6I1</accession>
<reference evidence="1" key="1">
    <citation type="submission" date="2024-12" db="EMBL/GenBank/DDBJ databases">
        <authorList>
            <person name="Wu N."/>
        </authorList>
    </citation>
    <scope>NUCLEOTIDE SEQUENCE</scope>
    <source>
        <strain evidence="1">P15</strain>
    </source>
</reference>
<name>A0ACC7P6I1_9BACL</name>
<proteinExistence type="predicted"/>
<comment type="caution">
    <text evidence="1">The sequence shown here is derived from an EMBL/GenBank/DDBJ whole genome shotgun (WGS) entry which is preliminary data.</text>
</comment>
<dbReference type="Proteomes" id="UP001631969">
    <property type="component" value="Unassembled WGS sequence"/>
</dbReference>
<organism evidence="1 2">
    <name type="scientific">Paenibacillus mesotrionivorans</name>
    <dbReference type="NCBI Taxonomy" id="3160968"/>
    <lineage>
        <taxon>Bacteria</taxon>
        <taxon>Bacillati</taxon>
        <taxon>Bacillota</taxon>
        <taxon>Bacilli</taxon>
        <taxon>Bacillales</taxon>
        <taxon>Paenibacillaceae</taxon>
        <taxon>Paenibacillus</taxon>
    </lineage>
</organism>
<keyword evidence="2" id="KW-1185">Reference proteome</keyword>